<feature type="active site" description="Proton donor/acceptor; for FBP aldolase activity" evidence="15">
    <location>
        <position position="241"/>
    </location>
</feature>
<comment type="cofactor">
    <cofactor evidence="2 15">
        <name>Mg(2+)</name>
        <dbReference type="ChEBI" id="CHEBI:18420"/>
    </cofactor>
</comment>
<feature type="binding site" evidence="15">
    <location>
        <position position="245"/>
    </location>
    <ligand>
        <name>Mg(2+)</name>
        <dbReference type="ChEBI" id="CHEBI:18420"/>
        <label>3</label>
    </ligand>
</feature>
<feature type="binding site" evidence="15">
    <location>
        <position position="11"/>
    </location>
    <ligand>
        <name>Mg(2+)</name>
        <dbReference type="ChEBI" id="CHEBI:18420"/>
        <label>1</label>
    </ligand>
</feature>
<keyword evidence="11 15" id="KW-0460">Magnesium</keyword>
<dbReference type="PIRSF" id="PIRSF015647">
    <property type="entry name" value="FBPtase_archl"/>
    <property type="match status" value="1"/>
</dbReference>
<feature type="binding site" description="in other chain" evidence="15">
    <location>
        <position position="279"/>
    </location>
    <ligand>
        <name>beta-D-fructose 1,6-bisphosphate</name>
        <dbReference type="ChEBI" id="CHEBI:32966"/>
        <note>ligand shared between dimeric partners</note>
    </ligand>
</feature>
<feature type="binding site" evidence="15">
    <location>
        <position position="139"/>
    </location>
    <ligand>
        <name>dihydroxyacetone phosphate</name>
        <dbReference type="ChEBI" id="CHEBI:57642"/>
    </ligand>
</feature>
<gene>
    <name evidence="15" type="primary">fbp</name>
    <name evidence="16" type="ordered locus">CBU_0513</name>
</gene>
<organism evidence="16 17">
    <name type="scientific">Coxiella burnetii (strain RSA 493 / Nine Mile phase I)</name>
    <dbReference type="NCBI Taxonomy" id="227377"/>
    <lineage>
        <taxon>Bacteria</taxon>
        <taxon>Pseudomonadati</taxon>
        <taxon>Pseudomonadota</taxon>
        <taxon>Gammaproteobacteria</taxon>
        <taxon>Legionellales</taxon>
        <taxon>Coxiellaceae</taxon>
        <taxon>Coxiella</taxon>
    </lineage>
</organism>
<dbReference type="EnsemblBacteria" id="AAO90059">
    <property type="protein sequence ID" value="AAO90059"/>
    <property type="gene ID" value="CBU_0513"/>
</dbReference>
<dbReference type="eggNOG" id="COG1980">
    <property type="taxonomic scope" value="Bacteria"/>
</dbReference>
<comment type="catalytic activity">
    <reaction evidence="15">
        <text>beta-D-fructose 1,6-bisphosphate = D-glyceraldehyde 3-phosphate + dihydroxyacetone phosphate</text>
        <dbReference type="Rhea" id="RHEA:14729"/>
        <dbReference type="ChEBI" id="CHEBI:32966"/>
        <dbReference type="ChEBI" id="CHEBI:57642"/>
        <dbReference type="ChEBI" id="CHEBI:59776"/>
        <dbReference type="EC" id="4.1.2.13"/>
    </reaction>
</comment>
<feature type="binding site" evidence="15">
    <location>
        <position position="18"/>
    </location>
    <ligand>
        <name>Mg(2+)</name>
        <dbReference type="ChEBI" id="CHEBI:18420"/>
        <label>1</label>
    </ligand>
</feature>
<dbReference type="GO" id="GO:0006094">
    <property type="term" value="P:gluconeogenesis"/>
    <property type="evidence" value="ECO:0007669"/>
    <property type="project" value="UniProtKB-UniRule"/>
</dbReference>
<evidence type="ECO:0000256" key="7">
    <source>
        <dbReference type="ARBA" id="ARBA00018635"/>
    </source>
</evidence>
<dbReference type="UniPathway" id="UPA00138"/>
<dbReference type="GO" id="GO:0004332">
    <property type="term" value="F:fructose-bisphosphate aldolase activity"/>
    <property type="evidence" value="ECO:0007669"/>
    <property type="project" value="UniProtKB-UniRule"/>
</dbReference>
<dbReference type="OrthoDB" id="9763541at2"/>
<evidence type="ECO:0000256" key="12">
    <source>
        <dbReference type="ARBA" id="ARBA00023239"/>
    </source>
</evidence>
<feature type="binding site" evidence="15">
    <location>
        <position position="52"/>
    </location>
    <ligand>
        <name>Mg(2+)</name>
        <dbReference type="ChEBI" id="CHEBI:18420"/>
        <label>1</label>
    </ligand>
</feature>
<feature type="binding site" evidence="15">
    <location>
        <position position="95"/>
    </location>
    <ligand>
        <name>Mg(2+)</name>
        <dbReference type="ChEBI" id="CHEBI:18420"/>
        <label>1</label>
    </ligand>
</feature>
<keyword evidence="9 15" id="KW-0479">Metal-binding</keyword>
<feature type="binding site" evidence="15">
    <location>
        <position position="246"/>
    </location>
    <ligand>
        <name>Mg(2+)</name>
        <dbReference type="ChEBI" id="CHEBI:18420"/>
        <label>3</label>
    </ligand>
</feature>
<comment type="domain">
    <text evidence="15">Consists of a single catalytic domain, but remodels its active-site architecture via a large structural change to exhibit dual activities.</text>
</comment>
<keyword evidence="17" id="KW-1185">Reference proteome</keyword>
<evidence type="ECO:0000256" key="8">
    <source>
        <dbReference type="ARBA" id="ARBA00022432"/>
    </source>
</evidence>
<evidence type="ECO:0000256" key="6">
    <source>
        <dbReference type="ARBA" id="ARBA00013093"/>
    </source>
</evidence>
<dbReference type="RefSeq" id="WP_010957626.1">
    <property type="nucleotide sequence ID" value="NC_002971.4"/>
</dbReference>
<proteinExistence type="inferred from homology"/>
<feature type="active site" description="Schiff-base intermediate with DHAP; for FBP aldolase activity" evidence="15">
    <location>
        <position position="244"/>
    </location>
</feature>
<evidence type="ECO:0000256" key="13">
    <source>
        <dbReference type="ARBA" id="ARBA00023270"/>
    </source>
</evidence>
<evidence type="ECO:0000256" key="9">
    <source>
        <dbReference type="ARBA" id="ARBA00022723"/>
    </source>
</evidence>
<feature type="binding site" description="in other chain" evidence="15">
    <location>
        <position position="18"/>
    </location>
    <ligand>
        <name>beta-D-fructose 1,6-bisphosphate</name>
        <dbReference type="ChEBI" id="CHEBI:32966"/>
        <note>ligand shared between dimeric partners</note>
    </ligand>
</feature>
<dbReference type="GeneID" id="1208397"/>
<name>Q83E23_COXBU</name>
<evidence type="ECO:0000256" key="10">
    <source>
        <dbReference type="ARBA" id="ARBA00022801"/>
    </source>
</evidence>
<dbReference type="Proteomes" id="UP000002671">
    <property type="component" value="Chromosome"/>
</dbReference>
<dbReference type="Pfam" id="PF01950">
    <property type="entry name" value="FBPase_3"/>
    <property type="match status" value="1"/>
</dbReference>
<keyword evidence="14 15" id="KW-0119">Carbohydrate metabolism</keyword>
<evidence type="ECO:0000313" key="16">
    <source>
        <dbReference type="EMBL" id="AAO90059.1"/>
    </source>
</evidence>
<feature type="binding site" evidence="15">
    <location>
        <position position="18"/>
    </location>
    <ligand>
        <name>dihydroxyacetone phosphate</name>
        <dbReference type="ChEBI" id="CHEBI:57642"/>
    </ligand>
</feature>
<dbReference type="STRING" id="227377.CBU_0513"/>
<evidence type="ECO:0000256" key="11">
    <source>
        <dbReference type="ARBA" id="ARBA00022842"/>
    </source>
</evidence>
<evidence type="ECO:0000256" key="5">
    <source>
        <dbReference type="ARBA" id="ARBA00011820"/>
    </source>
</evidence>
<evidence type="ECO:0000256" key="3">
    <source>
        <dbReference type="ARBA" id="ARBA00004742"/>
    </source>
</evidence>
<feature type="binding site" evidence="15">
    <location>
        <position position="138"/>
    </location>
    <ligand>
        <name>Mg(2+)</name>
        <dbReference type="ChEBI" id="CHEBI:18420"/>
        <label>2</label>
    </ligand>
</feature>
<feature type="binding site" evidence="15">
    <location>
        <position position="245"/>
    </location>
    <ligand>
        <name>Mg(2+)</name>
        <dbReference type="ChEBI" id="CHEBI:18420"/>
        <label>4</label>
    </ligand>
</feature>
<keyword evidence="8 15" id="KW-0312">Gluconeogenesis</keyword>
<dbReference type="GO" id="GO:0000287">
    <property type="term" value="F:magnesium ion binding"/>
    <property type="evidence" value="ECO:0007669"/>
    <property type="project" value="UniProtKB-UniRule"/>
</dbReference>
<evidence type="ECO:0000256" key="1">
    <source>
        <dbReference type="ARBA" id="ARBA00001273"/>
    </source>
</evidence>
<dbReference type="PANTHER" id="PTHR38341">
    <property type="entry name" value="FRUCTOSE-1,6-BISPHOSPHATE ALDOLASE/PHOSPHATASE"/>
    <property type="match status" value="1"/>
</dbReference>
<dbReference type="HAMAP" id="MF_02067">
    <property type="entry name" value="FBP_aldolase_phosphatase"/>
    <property type="match status" value="1"/>
</dbReference>
<reference evidence="16 17" key="2">
    <citation type="journal article" date="2009" name="Infect. Immun.">
        <title>Comparative genomics reveal extensive transposon-mediated genomic plasticity and diversity among potential effector proteins within the genus Coxiella.</title>
        <authorList>
            <person name="Beare P.A."/>
            <person name="Unsworth N."/>
            <person name="Andoh M."/>
            <person name="Voth D.E."/>
            <person name="Omsland A."/>
            <person name="Gilk S.D."/>
            <person name="Williams K.P."/>
            <person name="Sobral B.W."/>
            <person name="Kupko J.J.III."/>
            <person name="Porcella S.F."/>
            <person name="Samuel J.E."/>
            <person name="Heinzen R.A."/>
        </authorList>
    </citation>
    <scope>NUCLEOTIDE SEQUENCE [LARGE SCALE GENOMIC DNA]</scope>
    <source>
        <strain evidence="17">RSA 493 / Nine Mile phase I</strain>
    </source>
</reference>
<feature type="binding site" description="in other chain" evidence="15">
    <location>
        <begin position="104"/>
        <end position="105"/>
    </location>
    <ligand>
        <name>beta-D-fructose 1,6-bisphosphate</name>
        <dbReference type="ChEBI" id="CHEBI:32966"/>
        <note>ligand shared between dimeric partners</note>
    </ligand>
</feature>
<feature type="binding site" evidence="15">
    <location>
        <position position="246"/>
    </location>
    <ligand>
        <name>Mg(2+)</name>
        <dbReference type="ChEBI" id="CHEBI:18420"/>
        <label>2</label>
    </ligand>
</feature>
<dbReference type="SUPFAM" id="SSF111249">
    <property type="entry name" value="Sulfolobus fructose-1,6-bisphosphatase-like"/>
    <property type="match status" value="1"/>
</dbReference>
<comment type="subunit">
    <text evidence="5 15">Homooctamer; dimer of tetramers.</text>
</comment>
<comment type="function">
    <text evidence="15">Catalyzes two subsequent steps in gluconeogenesis: the aldol condensation of dihydroxyacetone phosphate (DHAP) and glyceraldehyde-3-phosphate (GA3P) to fructose-1,6-bisphosphate (FBP), and the dephosphorylation of FBP to fructose-6-phosphate (F6P).</text>
</comment>
<comment type="similarity">
    <text evidence="4 15">Belongs to the FBP aldolase/phosphatase family.</text>
</comment>
<dbReference type="PATRIC" id="fig|227377.7.peg.507"/>
<keyword evidence="12 15" id="KW-0456">Lyase</keyword>
<feature type="binding site" evidence="15">
    <location>
        <position position="244"/>
    </location>
    <ligand>
        <name>Mg(2+)</name>
        <dbReference type="ChEBI" id="CHEBI:18420"/>
        <label>3</label>
    </ligand>
</feature>
<evidence type="ECO:0000256" key="14">
    <source>
        <dbReference type="ARBA" id="ARBA00023277"/>
    </source>
</evidence>
<dbReference type="HOGENOM" id="CLU_041630_0_0_6"/>
<dbReference type="PANTHER" id="PTHR38341:SF1">
    <property type="entry name" value="FRUCTOSE-1,6-BISPHOSPHATE ALDOLASE_PHOSPHATASE"/>
    <property type="match status" value="1"/>
</dbReference>
<dbReference type="EC" id="4.1.2.13" evidence="15"/>
<dbReference type="InterPro" id="IPR036076">
    <property type="entry name" value="FBPase_V_sf"/>
</dbReference>
<sequence length="382" mass="41865">MEITLSAIKADVGSIGGHTQPSIEMLQAVQQSLQKNIDSGLLIDGLVTFTGDDIAIICSHQQGLNNEDVHVGFAWQAFLAATEVAKEQGNYGAGQDLLVDAPSGNVRGAGPGVAEIEFTLNPKSNYRPAESFMIFAGDKCAPGAFNLPLYLVFCDPMHNGGILLNPKIHLGWVFTVIDMDYKGEDEDRIIQLSVPERSWDVAALLQNPDRYAVESIRSRYKPEEQVVSVSATRLHNIAGKYTGKDDPIAIIRSQGIFPAPEEIIEPYSTINQIISGDARGSHNMPQLPVPINTPVTGPYCHPLISALGFSMNKQGKFAGRYVDFFAGSAWDYARYVSQRRAAEIRRQGFMGIAMAQEAEIAYTGLVDTWKKLDDEFELRKNG</sequence>
<evidence type="ECO:0000256" key="15">
    <source>
        <dbReference type="HAMAP-Rule" id="MF_02067"/>
    </source>
</evidence>
<dbReference type="SMR" id="Q83E23"/>
<feature type="binding site" description="in other chain" evidence="15">
    <location>
        <position position="91"/>
    </location>
    <ligand>
        <name>beta-D-fructose 1,6-bisphosphate</name>
        <dbReference type="ChEBI" id="CHEBI:32966"/>
        <note>ligand shared between dimeric partners</note>
    </ligand>
</feature>
<comment type="catalytic activity">
    <reaction evidence="1 15">
        <text>beta-D-fructose 1,6-bisphosphate + H2O = beta-D-fructose 6-phosphate + phosphate</text>
        <dbReference type="Rhea" id="RHEA:11064"/>
        <dbReference type="ChEBI" id="CHEBI:15377"/>
        <dbReference type="ChEBI" id="CHEBI:32966"/>
        <dbReference type="ChEBI" id="CHEBI:43474"/>
        <dbReference type="ChEBI" id="CHEBI:57634"/>
        <dbReference type="EC" id="3.1.3.11"/>
    </reaction>
</comment>
<feature type="binding site" evidence="15">
    <location>
        <position position="53"/>
    </location>
    <ligand>
        <name>Mg(2+)</name>
        <dbReference type="ChEBI" id="CHEBI:18420"/>
        <label>2</label>
    </ligand>
</feature>
<dbReference type="KEGG" id="cbu:CBU_0513"/>
<dbReference type="RefSeq" id="NP_819545.1">
    <property type="nucleotide sequence ID" value="NC_002971.3"/>
</dbReference>
<evidence type="ECO:0000256" key="2">
    <source>
        <dbReference type="ARBA" id="ARBA00001946"/>
    </source>
</evidence>
<reference evidence="16 17" key="1">
    <citation type="journal article" date="2003" name="Proc. Natl. Acad. Sci. U.S.A.">
        <title>Complete genome sequence of the Q-fever pathogen, Coxiella burnetii.</title>
        <authorList>
            <person name="Seshadri R."/>
            <person name="Paulsen I.T."/>
            <person name="Eisen J.A."/>
            <person name="Read T.D."/>
            <person name="Nelson K.E."/>
            <person name="Nelson W.C."/>
            <person name="Ward N.L."/>
            <person name="Tettelin H."/>
            <person name="Davidsen T.M."/>
            <person name="Beanan M.J."/>
            <person name="Deboy R.T."/>
            <person name="Daugherty S.C."/>
            <person name="Brinkac L.M."/>
            <person name="Madupu R."/>
            <person name="Dodson R.J."/>
            <person name="Khouri H.M."/>
            <person name="Lee K.H."/>
            <person name="Carty H.A."/>
            <person name="Scanlan D."/>
            <person name="Heinzen R.A."/>
            <person name="Thompson H.A."/>
            <person name="Samuel J.E."/>
            <person name="Fraser C.M."/>
            <person name="Heidelberg J.F."/>
        </authorList>
    </citation>
    <scope>NUCLEOTIDE SEQUENCE [LARGE SCALE GENOMIC DNA]</scope>
    <source>
        <strain evidence="17">RSA 493 / Nine Mile phase I</strain>
    </source>
</reference>
<protein>
    <recommendedName>
        <fullName evidence="7 15">Fructose-1,6-bisphosphate aldolase/phosphatase</fullName>
        <shortName evidence="15">FBP A/P</shortName>
        <shortName evidence="15">FBP aldolase/phosphatase</shortName>
        <ecNumber evidence="6 15">3.1.3.11</ecNumber>
        <ecNumber evidence="15">4.1.2.13</ecNumber>
    </recommendedName>
</protein>
<accession>Q83E23</accession>
<dbReference type="PHI-base" id="PHI:9066"/>
<dbReference type="EC" id="3.1.3.11" evidence="6 15"/>
<dbReference type="GO" id="GO:0042132">
    <property type="term" value="F:fructose 1,6-bisphosphate 1-phosphatase activity"/>
    <property type="evidence" value="ECO:0007669"/>
    <property type="project" value="UniProtKB-UniRule"/>
</dbReference>
<feature type="binding site" evidence="15">
    <location>
        <position position="279"/>
    </location>
    <ligand>
        <name>dihydroxyacetone phosphate</name>
        <dbReference type="ChEBI" id="CHEBI:57642"/>
    </ligand>
</feature>
<feature type="binding site" description="in other chain" evidence="15">
    <location>
        <position position="139"/>
    </location>
    <ligand>
        <name>beta-D-fructose 1,6-bisphosphate</name>
        <dbReference type="ChEBI" id="CHEBI:32966"/>
        <note>ligand shared between dimeric partners</note>
    </ligand>
</feature>
<feature type="binding site" evidence="15">
    <location>
        <position position="52"/>
    </location>
    <ligand>
        <name>Mg(2+)</name>
        <dbReference type="ChEBI" id="CHEBI:18420"/>
        <label>2</label>
    </ligand>
</feature>
<dbReference type="InterPro" id="IPR002803">
    <property type="entry name" value="FBPase_V"/>
</dbReference>
<feature type="binding site" description="in other chain" evidence="15">
    <location>
        <position position="362"/>
    </location>
    <ligand>
        <name>beta-D-fructose 1,6-bisphosphate</name>
        <dbReference type="ChEBI" id="CHEBI:32966"/>
        <note>ligand shared between dimeric partners</note>
    </ligand>
</feature>
<comment type="pathway">
    <text evidence="3 15">Carbohydrate biosynthesis; gluconeogenesis.</text>
</comment>
<dbReference type="EMBL" id="AE016828">
    <property type="protein sequence ID" value="AAO90059.1"/>
    <property type="molecule type" value="Genomic_DNA"/>
</dbReference>
<dbReference type="AlphaFoldDB" id="Q83E23"/>
<keyword evidence="10 15" id="KW-0378">Hydrolase</keyword>
<evidence type="ECO:0000313" key="17">
    <source>
        <dbReference type="Proteomes" id="UP000002671"/>
    </source>
</evidence>
<feature type="active site" description="Proton acceptor; for FBP phosphatase activity" evidence="15">
    <location>
        <position position="11"/>
    </location>
</feature>
<comment type="caution">
    <text evidence="15">Lacks conserved residue(s) required for the propagation of feature annotation.</text>
</comment>
<keyword evidence="13 15" id="KW-0704">Schiff base</keyword>
<evidence type="ECO:0000256" key="4">
    <source>
        <dbReference type="ARBA" id="ARBA00010693"/>
    </source>
</evidence>